<evidence type="ECO:0000256" key="3">
    <source>
        <dbReference type="ARBA" id="ARBA00023002"/>
    </source>
</evidence>
<dbReference type="GO" id="GO:0008270">
    <property type="term" value="F:zinc ion binding"/>
    <property type="evidence" value="ECO:0007669"/>
    <property type="project" value="InterPro"/>
</dbReference>
<keyword evidence="7" id="KW-1185">Reference proteome</keyword>
<dbReference type="InterPro" id="IPR015797">
    <property type="entry name" value="NUDIX_hydrolase-like_dom_sf"/>
</dbReference>
<dbReference type="InterPro" id="IPR013154">
    <property type="entry name" value="ADH-like_N"/>
</dbReference>
<evidence type="ECO:0000256" key="4">
    <source>
        <dbReference type="RuleBase" id="RU361277"/>
    </source>
</evidence>
<dbReference type="Gene3D" id="3.90.79.10">
    <property type="entry name" value="Nucleoside Triphosphate Pyrophosphohydrolase"/>
    <property type="match status" value="1"/>
</dbReference>
<evidence type="ECO:0000313" key="6">
    <source>
        <dbReference type="EMBL" id="THH15243.1"/>
    </source>
</evidence>
<comment type="caution">
    <text evidence="6">The sequence shown here is derived from an EMBL/GenBank/DDBJ whole genome shotgun (WGS) entry which is preliminary data.</text>
</comment>
<dbReference type="SUPFAM" id="SSF50129">
    <property type="entry name" value="GroES-like"/>
    <property type="match status" value="1"/>
</dbReference>
<name>A0A4V3XEW7_9AGAM</name>
<evidence type="ECO:0000259" key="5">
    <source>
        <dbReference type="PROSITE" id="PS51462"/>
    </source>
</evidence>
<gene>
    <name evidence="6" type="ORF">EW146_g5204</name>
</gene>
<dbReference type="GO" id="GO:0016491">
    <property type="term" value="F:oxidoreductase activity"/>
    <property type="evidence" value="ECO:0007669"/>
    <property type="project" value="UniProtKB-KW"/>
</dbReference>
<dbReference type="OrthoDB" id="10261522at2759"/>
<dbReference type="PROSITE" id="PS51462">
    <property type="entry name" value="NUDIX"/>
    <property type="match status" value="1"/>
</dbReference>
<comment type="cofactor">
    <cofactor evidence="4">
        <name>Zn(2+)</name>
        <dbReference type="ChEBI" id="CHEBI:29105"/>
    </cofactor>
</comment>
<comment type="similarity">
    <text evidence="4">Belongs to the zinc-containing alcohol dehydrogenase family.</text>
</comment>
<dbReference type="InterPro" id="IPR036291">
    <property type="entry name" value="NAD(P)-bd_dom_sf"/>
</dbReference>
<dbReference type="InterPro" id="IPR050129">
    <property type="entry name" value="Zn_alcohol_dh"/>
</dbReference>
<dbReference type="Gene3D" id="3.90.180.10">
    <property type="entry name" value="Medium-chain alcohol dehydrogenases, catalytic domain"/>
    <property type="match status" value="1"/>
</dbReference>
<dbReference type="Pfam" id="PF13374">
    <property type="entry name" value="TPR_10"/>
    <property type="match status" value="1"/>
</dbReference>
<dbReference type="InterPro" id="IPR002328">
    <property type="entry name" value="ADH_Zn_CS"/>
</dbReference>
<dbReference type="InterPro" id="IPR011990">
    <property type="entry name" value="TPR-like_helical_dom_sf"/>
</dbReference>
<keyword evidence="1 4" id="KW-0479">Metal-binding</keyword>
<organism evidence="6 7">
    <name type="scientific">Bondarzewia mesenterica</name>
    <dbReference type="NCBI Taxonomy" id="1095465"/>
    <lineage>
        <taxon>Eukaryota</taxon>
        <taxon>Fungi</taxon>
        <taxon>Dikarya</taxon>
        <taxon>Basidiomycota</taxon>
        <taxon>Agaricomycotina</taxon>
        <taxon>Agaricomycetes</taxon>
        <taxon>Russulales</taxon>
        <taxon>Bondarzewiaceae</taxon>
        <taxon>Bondarzewia</taxon>
    </lineage>
</organism>
<protein>
    <recommendedName>
        <fullName evidence="5">Nudix hydrolase domain-containing protein</fullName>
    </recommendedName>
</protein>
<feature type="domain" description="Nudix hydrolase" evidence="5">
    <location>
        <begin position="811"/>
        <end position="961"/>
    </location>
</feature>
<dbReference type="InterPro" id="IPR011032">
    <property type="entry name" value="GroES-like_sf"/>
</dbReference>
<dbReference type="SUPFAM" id="SSF51735">
    <property type="entry name" value="NAD(P)-binding Rossmann-fold domains"/>
    <property type="match status" value="1"/>
</dbReference>
<dbReference type="Pfam" id="PF15916">
    <property type="entry name" value="DUF4743"/>
    <property type="match status" value="1"/>
</dbReference>
<dbReference type="PANTHER" id="PTHR43401">
    <property type="entry name" value="L-THREONINE 3-DEHYDROGENASE"/>
    <property type="match status" value="1"/>
</dbReference>
<dbReference type="Gene3D" id="3.40.50.720">
    <property type="entry name" value="NAD(P)-binding Rossmann-like Domain"/>
    <property type="match status" value="1"/>
</dbReference>
<dbReference type="SUPFAM" id="SSF55811">
    <property type="entry name" value="Nudix"/>
    <property type="match status" value="1"/>
</dbReference>
<evidence type="ECO:0000313" key="7">
    <source>
        <dbReference type="Proteomes" id="UP000310158"/>
    </source>
</evidence>
<dbReference type="InterPro" id="IPR013149">
    <property type="entry name" value="ADH-like_C"/>
</dbReference>
<dbReference type="CDD" id="cd03676">
    <property type="entry name" value="NUDIX_Tnr3_like"/>
    <property type="match status" value="1"/>
</dbReference>
<keyword evidence="2 4" id="KW-0862">Zinc</keyword>
<sequence length="1310" mass="145892">MAGPFSARDFIDLGLAIKATIDQVFVKASDNQEQLKSLAQDLYDEIHFLCKIDLERIISSESGKNLKRDLTALKSDLIDYHERCNKYIIRPEQNIRLASVKFALLGWKRRNDIHQEIITIKEKVNVCFRHFMVSRFVDMGQGVNDNITRRISEALSDHSIAAGLVGTNRMNPRVINTALASARNELKKLSSTHSFENNYLLFKVKTIKDTLLSSSSSRPISFRGSIIAYSDMNDSDDAMEEAVLDSLRLIRTFSNKEGLSTQSTAENLYRLALTLGDLDLREDACAASELGAMVCRDLARKDADRYTPFLADALDQYSVLLTQLLDGDVRRALRISEEAVKLYRELTLKDPRKFKPRLASSLINLASVMLVLRRHGDRLNILVESVKYLRSLTSTDPDKFNPRLARALNNLADSLATVKGRGKEASSTAKEAVDIAEALADNDPNGFNPLLATCLFTQSKCLDSLNCHDDAVSSIGMAISIRRDLTKRNPSRYRPLLSEALFSLNDALKVMEETVKIRRELVMSNPKEFRPDLAVSLHNLSVNFYKLRRFEEARKIIREAVEIRRSLLNAIAKDSRSKQYTLLEVSLENSLTVQKSIDDASKPDNDRALLDAAWMCSRSSRVSICYVAKLKLSKTQETLFGVEALSSAILPPWQSATDSSIAEKFSWPPTPRSVIKQSLPFFVAAPTDNGPTKPVGYLRPLVLRSLEEHHSSLLHSKHQSPWEFGFHAGGARFVSFSSSINEGGKESRTFHINQLVKNWKEKGFFEDILRGWSNEAFSIYHHSAISHVSHDLKSFDDSIAFSIERAALPLFGFANFGCLLTAYYQSSQTGKTMFWIPRRSKTRKNWPGRLDVTVGGGINVGDTAASTIIRECFEEASLDVHFVANNLQPVGVLPYPNRSPAGWILPGLYYLFDLPLPSDGSLRPRVNAEDGEVENFELMDAQTVLDNLLAGVFKPSSALALVDFLIRHGFVTEDTDPRFVDTCLELRRTCTRALRSALRALIVKLLVSRPSYILHFEHGLREIYNEGCLLHCRICGTDSHIHGGEFIAKFPLIPGHEVVGQLALIGKNVKGFSPNDRVVADPSIVCGSCFYCRRGKPLLCENYLGRGVSMAGGFAEYVVFDANKVYKIYNLSDEEATLVEPTACAIHGLDKLNAPVGVEALIIGAGPTGLVLAQLLKLNGASKVVIAANKGIKTDIAQQLGAGDAYIELNRENSESQWAKIKEDYPFGFDIVVEATGAEKIANESINYVRRGGTLLIYGVYNNQALVHWSPSKIFGDEINVTDTYTIADYQKALDKMNSREALKIAVKPF</sequence>
<keyword evidence="3" id="KW-0560">Oxidoreductase</keyword>
<evidence type="ECO:0000256" key="2">
    <source>
        <dbReference type="ARBA" id="ARBA00022833"/>
    </source>
</evidence>
<dbReference type="Pfam" id="PF00293">
    <property type="entry name" value="NUDIX"/>
    <property type="match status" value="1"/>
</dbReference>
<proteinExistence type="inferred from homology"/>
<dbReference type="PROSITE" id="PS00059">
    <property type="entry name" value="ADH_ZINC"/>
    <property type="match status" value="1"/>
</dbReference>
<reference evidence="6 7" key="1">
    <citation type="submission" date="2019-02" db="EMBL/GenBank/DDBJ databases">
        <title>Genome sequencing of the rare red list fungi Bondarzewia mesenterica.</title>
        <authorList>
            <person name="Buettner E."/>
            <person name="Kellner H."/>
        </authorList>
    </citation>
    <scope>NUCLEOTIDE SEQUENCE [LARGE SCALE GENOMIC DNA]</scope>
    <source>
        <strain evidence="6 7">DSM 108281</strain>
    </source>
</reference>
<dbReference type="InterPro" id="IPR000086">
    <property type="entry name" value="NUDIX_hydrolase_dom"/>
</dbReference>
<dbReference type="Pfam" id="PF00107">
    <property type="entry name" value="ADH_zinc_N"/>
    <property type="match status" value="1"/>
</dbReference>
<accession>A0A4V3XEW7</accession>
<dbReference type="SUPFAM" id="SSF48452">
    <property type="entry name" value="TPR-like"/>
    <property type="match status" value="1"/>
</dbReference>
<dbReference type="Proteomes" id="UP000310158">
    <property type="component" value="Unassembled WGS sequence"/>
</dbReference>
<dbReference type="PANTHER" id="PTHR43401:SF2">
    <property type="entry name" value="L-THREONINE 3-DEHYDROGENASE"/>
    <property type="match status" value="1"/>
</dbReference>
<dbReference type="Pfam" id="PF08240">
    <property type="entry name" value="ADH_N"/>
    <property type="match status" value="1"/>
</dbReference>
<dbReference type="EMBL" id="SGPL01000220">
    <property type="protein sequence ID" value="THH15243.1"/>
    <property type="molecule type" value="Genomic_DNA"/>
</dbReference>
<dbReference type="InterPro" id="IPR031804">
    <property type="entry name" value="DUF4743"/>
</dbReference>
<dbReference type="CDD" id="cd08234">
    <property type="entry name" value="threonine_DH_like"/>
    <property type="match status" value="1"/>
</dbReference>
<evidence type="ECO:0000256" key="1">
    <source>
        <dbReference type="ARBA" id="ARBA00022723"/>
    </source>
</evidence>
<dbReference type="Gene3D" id="1.25.40.10">
    <property type="entry name" value="Tetratricopeptide repeat domain"/>
    <property type="match status" value="2"/>
</dbReference>